<proteinExistence type="inferred from homology"/>
<evidence type="ECO:0000256" key="8">
    <source>
        <dbReference type="HAMAP-Rule" id="MF_03151"/>
    </source>
</evidence>
<evidence type="ECO:0000256" key="3">
    <source>
        <dbReference type="ARBA" id="ARBA00022792"/>
    </source>
</evidence>
<dbReference type="CDD" id="cd21422">
    <property type="entry name" value="GatF"/>
    <property type="match status" value="1"/>
</dbReference>
<dbReference type="GO" id="GO:0030956">
    <property type="term" value="C:glutamyl-tRNA(Gln) amidotransferase complex"/>
    <property type="evidence" value="ECO:0007669"/>
    <property type="project" value="UniProtKB-UniRule"/>
</dbReference>
<dbReference type="EMBL" id="HE616747">
    <property type="protein sequence ID" value="CCE93140.1"/>
    <property type="molecule type" value="Genomic_DNA"/>
</dbReference>
<evidence type="ECO:0000313" key="10">
    <source>
        <dbReference type="Proteomes" id="UP000005627"/>
    </source>
</evidence>
<dbReference type="RefSeq" id="XP_003682351.1">
    <property type="nucleotide sequence ID" value="XM_003682303.1"/>
</dbReference>
<reference evidence="9 10" key="1">
    <citation type="journal article" date="2011" name="Proc. Natl. Acad. Sci. U.S.A.">
        <title>Evolutionary erosion of yeast sex chromosomes by mating-type switching accidents.</title>
        <authorList>
            <person name="Gordon J.L."/>
            <person name="Armisen D."/>
            <person name="Proux-Wera E."/>
            <person name="Oheigeartaigh S.S."/>
            <person name="Byrne K.P."/>
            <person name="Wolfe K.H."/>
        </authorList>
    </citation>
    <scope>NUCLEOTIDE SEQUENCE [LARGE SCALE GENOMIC DNA]</scope>
    <source>
        <strain evidence="10">ATCC 10662 / CBS 1146 / NBRC 0425 / NCYC 2629 / NRRL Y-866</strain>
    </source>
</reference>
<keyword evidence="3 8" id="KW-0999">Mitochondrion inner membrane</keyword>
<accession>G8ZWZ6</accession>
<protein>
    <recommendedName>
        <fullName evidence="8">Glutamyl-tRNA(Gln) amidotransferase subunit F, mitochondrial</fullName>
        <shortName evidence="8">Glu-AdT subunit F</shortName>
        <ecNumber evidence="8">6.3.5.-</ecNumber>
    </recommendedName>
</protein>
<comment type="similarity">
    <text evidence="8">Belongs to the GatF family.</text>
</comment>
<evidence type="ECO:0000256" key="2">
    <source>
        <dbReference type="ARBA" id="ARBA00022741"/>
    </source>
</evidence>
<dbReference type="KEGG" id="tdl:TDEL_0F03290"/>
<dbReference type="Proteomes" id="UP000005627">
    <property type="component" value="Chromosome 6"/>
</dbReference>
<evidence type="ECO:0000256" key="7">
    <source>
        <dbReference type="ARBA" id="ARBA00023136"/>
    </source>
</evidence>
<dbReference type="eggNOG" id="ENOG502S3RS">
    <property type="taxonomic scope" value="Eukaryota"/>
</dbReference>
<comment type="subunit">
    <text evidence="8">Subunit of the heterotrimeric GatFAB amidotransferase (AdT) complex, composed of A, B and F subunits.</text>
</comment>
<dbReference type="GO" id="GO:0070681">
    <property type="term" value="P:glutaminyl-tRNAGln biosynthesis via transamidation"/>
    <property type="evidence" value="ECO:0007669"/>
    <property type="project" value="UniProtKB-UniRule"/>
</dbReference>
<name>G8ZWZ6_TORDE</name>
<evidence type="ECO:0000256" key="4">
    <source>
        <dbReference type="ARBA" id="ARBA00022840"/>
    </source>
</evidence>
<evidence type="ECO:0000256" key="1">
    <source>
        <dbReference type="ARBA" id="ARBA00022598"/>
    </source>
</evidence>
<dbReference type="InParanoid" id="G8ZWZ6"/>
<dbReference type="OrthoDB" id="4053592at2759"/>
<evidence type="ECO:0000313" key="9">
    <source>
        <dbReference type="EMBL" id="CCE93140.1"/>
    </source>
</evidence>
<comment type="catalytic activity">
    <reaction evidence="8">
        <text>L-glutamyl-tRNA(Gln) + L-glutamine + ATP + H2O = L-glutaminyl-tRNA(Gln) + L-glutamate + ADP + phosphate + H(+)</text>
        <dbReference type="Rhea" id="RHEA:17521"/>
        <dbReference type="Rhea" id="RHEA-COMP:9681"/>
        <dbReference type="Rhea" id="RHEA-COMP:9684"/>
        <dbReference type="ChEBI" id="CHEBI:15377"/>
        <dbReference type="ChEBI" id="CHEBI:15378"/>
        <dbReference type="ChEBI" id="CHEBI:29985"/>
        <dbReference type="ChEBI" id="CHEBI:30616"/>
        <dbReference type="ChEBI" id="CHEBI:43474"/>
        <dbReference type="ChEBI" id="CHEBI:58359"/>
        <dbReference type="ChEBI" id="CHEBI:78520"/>
        <dbReference type="ChEBI" id="CHEBI:78521"/>
        <dbReference type="ChEBI" id="CHEBI:456216"/>
    </reaction>
</comment>
<dbReference type="AlphaFoldDB" id="G8ZWZ6"/>
<sequence>MSFVRQLSLKNGYCSRCCRLYSSRAKVGEKFRSKKEVMEYLGQQTWSVDEYLADSTSEELPNEADVRKLLKLSGLPVDGNDLERIRVRLGKQLSFIDKLHRIPIEDEKTIDECQARLMPRNEVPISYDSLLQKIATQKKDPELGEVEGCWDSTSLAQMKENKYFVVRGGLMQNRD</sequence>
<dbReference type="GO" id="GO:0050567">
    <property type="term" value="F:glutaminyl-tRNA synthase (glutamine-hydrolyzing) activity"/>
    <property type="evidence" value="ECO:0007669"/>
    <property type="project" value="UniProtKB-UniRule"/>
</dbReference>
<dbReference type="Pfam" id="PF20977">
    <property type="entry name" value="GatF"/>
    <property type="match status" value="1"/>
</dbReference>
<dbReference type="FunCoup" id="G8ZWZ6">
    <property type="interactions" value="86"/>
</dbReference>
<keyword evidence="7 8" id="KW-0472">Membrane</keyword>
<dbReference type="GO" id="GO:0032543">
    <property type="term" value="P:mitochondrial translation"/>
    <property type="evidence" value="ECO:0007669"/>
    <property type="project" value="UniProtKB-UniRule"/>
</dbReference>
<keyword evidence="4 8" id="KW-0067">ATP-binding</keyword>
<dbReference type="HOGENOM" id="CLU_120617_0_0_1"/>
<organism evidence="9 10">
    <name type="scientific">Torulaspora delbrueckii</name>
    <name type="common">Yeast</name>
    <name type="synonym">Candida colliculosa</name>
    <dbReference type="NCBI Taxonomy" id="4950"/>
    <lineage>
        <taxon>Eukaryota</taxon>
        <taxon>Fungi</taxon>
        <taxon>Dikarya</taxon>
        <taxon>Ascomycota</taxon>
        <taxon>Saccharomycotina</taxon>
        <taxon>Saccharomycetes</taxon>
        <taxon>Saccharomycetales</taxon>
        <taxon>Saccharomycetaceae</taxon>
        <taxon>Torulaspora</taxon>
    </lineage>
</organism>
<keyword evidence="5 8" id="KW-0648">Protein biosynthesis</keyword>
<dbReference type="HAMAP" id="MF_03151">
    <property type="entry name" value="GatF"/>
    <property type="match status" value="1"/>
</dbReference>
<keyword evidence="6 8" id="KW-0496">Mitochondrion</keyword>
<dbReference type="GO" id="GO:0005524">
    <property type="term" value="F:ATP binding"/>
    <property type="evidence" value="ECO:0007669"/>
    <property type="project" value="UniProtKB-KW"/>
</dbReference>
<keyword evidence="1 8" id="KW-0436">Ligase</keyword>
<gene>
    <name evidence="9" type="primary">TDEL0F03290</name>
    <name evidence="8" type="synonym">GTF1</name>
    <name evidence="9" type="ORF">TDEL_0F03290</name>
</gene>
<evidence type="ECO:0000256" key="5">
    <source>
        <dbReference type="ARBA" id="ARBA00022917"/>
    </source>
</evidence>
<dbReference type="STRING" id="1076872.G8ZWZ6"/>
<comment type="subcellular location">
    <subcellularLocation>
        <location evidence="8">Mitochondrion inner membrane</location>
        <topology evidence="8">Peripheral membrane protein</topology>
        <orientation evidence="8">Matrix side</orientation>
    </subcellularLocation>
</comment>
<keyword evidence="10" id="KW-1185">Reference proteome</keyword>
<dbReference type="InterPro" id="IPR027499">
    <property type="entry name" value="GatF"/>
</dbReference>
<dbReference type="GeneID" id="11501679"/>
<evidence type="ECO:0000256" key="6">
    <source>
        <dbReference type="ARBA" id="ARBA00023128"/>
    </source>
</evidence>
<keyword evidence="2 8" id="KW-0547">Nucleotide-binding</keyword>
<dbReference type="EC" id="6.3.5.-" evidence="8"/>
<comment type="function">
    <text evidence="8">Allows the formation of correctly charged Gln-tRNA(Gln) through the transamidation of misacylated Glu-tRNA(Gln) in the mitochondria. The reaction takes place in the presence of glutamine and ATP through an activated gamma-phospho-Glu-tRNA(Gln). Required for proper protein synthesis within the mitochondrion.</text>
</comment>
<dbReference type="GO" id="GO:0005743">
    <property type="term" value="C:mitochondrial inner membrane"/>
    <property type="evidence" value="ECO:0007669"/>
    <property type="project" value="UniProtKB-SubCell"/>
</dbReference>